<dbReference type="EMBL" id="NFJD01000001">
    <property type="protein sequence ID" value="OUO57556.1"/>
    <property type="molecule type" value="Genomic_DNA"/>
</dbReference>
<accession>A0A1Y4DEQ9</accession>
<name>A0A1Y4DEQ9_9BACT</name>
<dbReference type="InterPro" id="IPR015422">
    <property type="entry name" value="PyrdxlP-dep_Trfase_small"/>
</dbReference>
<sequence length="347" mass="38839">MIRFNCDYSEGAHPAVLEKLALTNLEQTPGYGQDIYCRRAADLIKNLCAAPDADVHFLMGGTQTNLTVIAACLRPYQGVISATSGHINVHETGAIETTGHRVITVEEQNGKLTAEQIARCCQEHWQDDNPEFAPQPKLVYLSFPTEYGTLYSKAELTAIRRVCDEHNLFLFMDGARLGYGLEAPGNDLTLSDIAACCDVFYIGGTKIGALLGEAVVIVNPKLQKDFRYFMKQKGAMLAKGRVLGLQFLALFENGLYFKISKHADDMAQLIRRACQEAGYSFLYDSPTNQQFPIMPEKTIKQLEEFYAFSHTRRLDRGRAAIRICTSWATREEDVRQLTADIRKYAGK</sequence>
<reference evidence="6" key="1">
    <citation type="submission" date="2017-04" db="EMBL/GenBank/DDBJ databases">
        <title>Function of individual gut microbiota members based on whole genome sequencing of pure cultures obtained from chicken caecum.</title>
        <authorList>
            <person name="Medvecky M."/>
            <person name="Cejkova D."/>
            <person name="Polansky O."/>
            <person name="Karasova D."/>
            <person name="Kubasova T."/>
            <person name="Cizek A."/>
            <person name="Rychlik I."/>
        </authorList>
    </citation>
    <scope>NUCLEOTIDE SEQUENCE [LARGE SCALE GENOMIC DNA]</scope>
    <source>
        <strain evidence="6">An273</strain>
    </source>
</reference>
<dbReference type="Pfam" id="PF01212">
    <property type="entry name" value="Beta_elim_lyase"/>
    <property type="match status" value="1"/>
</dbReference>
<dbReference type="Proteomes" id="UP000196368">
    <property type="component" value="Unassembled WGS sequence"/>
</dbReference>
<dbReference type="Gene3D" id="3.40.640.10">
    <property type="entry name" value="Type I PLP-dependent aspartate aminotransferase-like (Major domain)"/>
    <property type="match status" value="1"/>
</dbReference>
<comment type="similarity">
    <text evidence="2">Belongs to the threonine aldolase family.</text>
</comment>
<dbReference type="GO" id="GO:0006520">
    <property type="term" value="P:amino acid metabolic process"/>
    <property type="evidence" value="ECO:0007669"/>
    <property type="project" value="InterPro"/>
</dbReference>
<keyword evidence="6" id="KW-1185">Reference proteome</keyword>
<dbReference type="PANTHER" id="PTHR48097:SF5">
    <property type="entry name" value="LOW SPECIFICITY L-THREONINE ALDOLASE"/>
    <property type="match status" value="1"/>
</dbReference>
<evidence type="ECO:0000256" key="3">
    <source>
        <dbReference type="ARBA" id="ARBA00022898"/>
    </source>
</evidence>
<keyword evidence="3" id="KW-0663">Pyridoxal phosphate</keyword>
<evidence type="ECO:0000259" key="4">
    <source>
        <dbReference type="Pfam" id="PF01212"/>
    </source>
</evidence>
<evidence type="ECO:0000256" key="2">
    <source>
        <dbReference type="ARBA" id="ARBA00006966"/>
    </source>
</evidence>
<gene>
    <name evidence="5" type="ORF">B5F75_01930</name>
</gene>
<proteinExistence type="inferred from homology"/>
<protein>
    <submittedName>
        <fullName evidence="5">Low specificity L-threonine aldolase</fullName>
    </submittedName>
</protein>
<dbReference type="Gene3D" id="3.90.1150.10">
    <property type="entry name" value="Aspartate Aminotransferase, domain 1"/>
    <property type="match status" value="1"/>
</dbReference>
<comment type="caution">
    <text evidence="5">The sequence shown here is derived from an EMBL/GenBank/DDBJ whole genome shotgun (WGS) entry which is preliminary data.</text>
</comment>
<comment type="cofactor">
    <cofactor evidence="1">
        <name>pyridoxal 5'-phosphate</name>
        <dbReference type="ChEBI" id="CHEBI:597326"/>
    </cofactor>
</comment>
<dbReference type="GO" id="GO:0016829">
    <property type="term" value="F:lyase activity"/>
    <property type="evidence" value="ECO:0007669"/>
    <property type="project" value="InterPro"/>
</dbReference>
<dbReference type="InterPro" id="IPR015421">
    <property type="entry name" value="PyrdxlP-dep_Trfase_major"/>
</dbReference>
<evidence type="ECO:0000313" key="6">
    <source>
        <dbReference type="Proteomes" id="UP000196368"/>
    </source>
</evidence>
<evidence type="ECO:0000256" key="1">
    <source>
        <dbReference type="ARBA" id="ARBA00001933"/>
    </source>
</evidence>
<organism evidence="5 6">
    <name type="scientific">Candidatus Avelusimicrobium gallicola</name>
    <dbReference type="NCBI Taxonomy" id="2562704"/>
    <lineage>
        <taxon>Bacteria</taxon>
        <taxon>Pseudomonadati</taxon>
        <taxon>Elusimicrobiota</taxon>
        <taxon>Elusimicrobia</taxon>
        <taxon>Elusimicrobiales</taxon>
        <taxon>Elusimicrobiaceae</taxon>
        <taxon>Candidatus Avelusimicrobium</taxon>
    </lineage>
</organism>
<evidence type="ECO:0000313" key="5">
    <source>
        <dbReference type="EMBL" id="OUO57556.1"/>
    </source>
</evidence>
<dbReference type="SUPFAM" id="SSF53383">
    <property type="entry name" value="PLP-dependent transferases"/>
    <property type="match status" value="1"/>
</dbReference>
<dbReference type="InterPro" id="IPR001597">
    <property type="entry name" value="ArAA_b-elim_lyase/Thr_aldolase"/>
</dbReference>
<feature type="domain" description="Aromatic amino acid beta-eliminating lyase/threonine aldolase" evidence="4">
    <location>
        <begin position="16"/>
        <end position="291"/>
    </location>
</feature>
<dbReference type="PANTHER" id="PTHR48097">
    <property type="entry name" value="L-THREONINE ALDOLASE-RELATED"/>
    <property type="match status" value="1"/>
</dbReference>
<dbReference type="OrthoDB" id="9774495at2"/>
<dbReference type="InterPro" id="IPR015424">
    <property type="entry name" value="PyrdxlP-dep_Trfase"/>
</dbReference>
<dbReference type="AlphaFoldDB" id="A0A1Y4DEQ9"/>
<dbReference type="RefSeq" id="WP_087287103.1">
    <property type="nucleotide sequence ID" value="NZ_NFJD01000001.1"/>
</dbReference>